<dbReference type="AlphaFoldDB" id="A0A175VQL8"/>
<feature type="domain" description="Nephrocystin 3-like N-terminal" evidence="2">
    <location>
        <begin position="85"/>
        <end position="116"/>
    </location>
</feature>
<protein>
    <submittedName>
        <fullName evidence="3">Vegetative incompatibility protein HET-E-1</fullName>
    </submittedName>
</protein>
<dbReference type="VEuPathDB" id="FungiDB:MMYC01_210375"/>
<gene>
    <name evidence="3" type="ORF">MMYC01_210375</name>
</gene>
<dbReference type="InterPro" id="IPR027417">
    <property type="entry name" value="P-loop_NTPase"/>
</dbReference>
<organism evidence="3 4">
    <name type="scientific">Madurella mycetomatis</name>
    <dbReference type="NCBI Taxonomy" id="100816"/>
    <lineage>
        <taxon>Eukaryota</taxon>
        <taxon>Fungi</taxon>
        <taxon>Dikarya</taxon>
        <taxon>Ascomycota</taxon>
        <taxon>Pezizomycotina</taxon>
        <taxon>Sordariomycetes</taxon>
        <taxon>Sordariomycetidae</taxon>
        <taxon>Sordariales</taxon>
        <taxon>Sordariales incertae sedis</taxon>
        <taxon>Madurella</taxon>
    </lineage>
</organism>
<feature type="domain" description="Nephrocystin 3-like N-terminal" evidence="2">
    <location>
        <begin position="121"/>
        <end position="171"/>
    </location>
</feature>
<dbReference type="STRING" id="100816.A0A175VQL8"/>
<keyword evidence="4" id="KW-1185">Reference proteome</keyword>
<accession>A0A175VQL8</accession>
<name>A0A175VQL8_9PEZI</name>
<evidence type="ECO:0000259" key="2">
    <source>
        <dbReference type="Pfam" id="PF24883"/>
    </source>
</evidence>
<dbReference type="InterPro" id="IPR056884">
    <property type="entry name" value="NPHP3-like_N"/>
</dbReference>
<reference evidence="3 4" key="1">
    <citation type="journal article" date="2016" name="Genome Announc.">
        <title>Genome Sequence of Madurella mycetomatis mm55, Isolated from a Human Mycetoma Case in Sudan.</title>
        <authorList>
            <person name="Smit S."/>
            <person name="Derks M.F."/>
            <person name="Bervoets S."/>
            <person name="Fahal A."/>
            <person name="van Leeuwen W."/>
            <person name="van Belkum A."/>
            <person name="van de Sande W.W."/>
        </authorList>
    </citation>
    <scope>NUCLEOTIDE SEQUENCE [LARGE SCALE GENOMIC DNA]</scope>
    <source>
        <strain evidence="4">mm55</strain>
    </source>
</reference>
<dbReference type="SUPFAM" id="SSF52540">
    <property type="entry name" value="P-loop containing nucleoside triphosphate hydrolases"/>
    <property type="match status" value="1"/>
</dbReference>
<dbReference type="Pfam" id="PF24883">
    <property type="entry name" value="NPHP3_N"/>
    <property type="match status" value="2"/>
</dbReference>
<dbReference type="PANTHER" id="PTHR10039">
    <property type="entry name" value="AMELOGENIN"/>
    <property type="match status" value="1"/>
</dbReference>
<keyword evidence="1" id="KW-0677">Repeat</keyword>
<dbReference type="Proteomes" id="UP000078237">
    <property type="component" value="Unassembled WGS sequence"/>
</dbReference>
<comment type="caution">
    <text evidence="3">The sequence shown here is derived from an EMBL/GenBank/DDBJ whole genome shotgun (WGS) entry which is preliminary data.</text>
</comment>
<evidence type="ECO:0000313" key="4">
    <source>
        <dbReference type="Proteomes" id="UP000078237"/>
    </source>
</evidence>
<proteinExistence type="predicted"/>
<evidence type="ECO:0000256" key="1">
    <source>
        <dbReference type="ARBA" id="ARBA00022737"/>
    </source>
</evidence>
<dbReference type="OrthoDB" id="4927664at2759"/>
<evidence type="ECO:0000313" key="3">
    <source>
        <dbReference type="EMBL" id="KXX73592.1"/>
    </source>
</evidence>
<sequence>MSTSSLQELRVLGREAQQSRKVLNDTLNKIRELVVLSRDHLDFARKMDRRISDANNRACLQDLQTTNPCHNKERIELDKGGLLKDSTGESRLLWIKGDPGKGKTILLYGIVDKLVALSNILTGILNDKLLQDTYFIIDALDECTTGLDHLLKFIVKNLSAYSNVKWVVSSRNWPSIERGLDRTLQKVKLSLELNEKSVSTAVDTYIQSKVDELAERNKYDSDTRNKIQQYLSLNSNGTFL</sequence>
<dbReference type="EMBL" id="LCTW02000449">
    <property type="protein sequence ID" value="KXX73592.1"/>
    <property type="molecule type" value="Genomic_DNA"/>
</dbReference>
<dbReference type="PANTHER" id="PTHR10039:SF16">
    <property type="entry name" value="GPI INOSITOL-DEACYLASE"/>
    <property type="match status" value="1"/>
</dbReference>